<gene>
    <name evidence="1" type="ORF">IEN85_18630</name>
</gene>
<evidence type="ECO:0000313" key="2">
    <source>
        <dbReference type="Proteomes" id="UP000622317"/>
    </source>
</evidence>
<sequence>MSKELSDRQRGVDERIVEISWNAQNRLYKRARTLARRGVMGQKIQIAIARELVGFVWAIGQLVEYPEDQGSAQGKARGSG</sequence>
<dbReference type="RefSeq" id="WP_191618624.1">
    <property type="nucleotide sequence ID" value="NZ_JACYFG010000043.1"/>
</dbReference>
<evidence type="ECO:0008006" key="3">
    <source>
        <dbReference type="Google" id="ProtNLM"/>
    </source>
</evidence>
<protein>
    <recommendedName>
        <fullName evidence="3">Transposase</fullName>
    </recommendedName>
</protein>
<keyword evidence="2" id="KW-1185">Reference proteome</keyword>
<proteinExistence type="predicted"/>
<comment type="caution">
    <text evidence="1">The sequence shown here is derived from an EMBL/GenBank/DDBJ whole genome shotgun (WGS) entry which is preliminary data.</text>
</comment>
<dbReference type="EMBL" id="JACYFG010000043">
    <property type="protein sequence ID" value="MBD5781524.1"/>
    <property type="molecule type" value="Genomic_DNA"/>
</dbReference>
<accession>A0A927FAY5</accession>
<name>A0A927FAY5_9BACT</name>
<reference evidence="1" key="1">
    <citation type="submission" date="2020-09" db="EMBL/GenBank/DDBJ databases">
        <title>Pelagicoccus enzymogenes sp. nov. with an EPS production, isolated from marine sediment.</title>
        <authorList>
            <person name="Feng X."/>
        </authorList>
    </citation>
    <scope>NUCLEOTIDE SEQUENCE</scope>
    <source>
        <strain evidence="1">NFK12</strain>
    </source>
</reference>
<organism evidence="1 2">
    <name type="scientific">Pelagicoccus enzymogenes</name>
    <dbReference type="NCBI Taxonomy" id="2773457"/>
    <lineage>
        <taxon>Bacteria</taxon>
        <taxon>Pseudomonadati</taxon>
        <taxon>Verrucomicrobiota</taxon>
        <taxon>Opitutia</taxon>
        <taxon>Puniceicoccales</taxon>
        <taxon>Pelagicoccaceae</taxon>
        <taxon>Pelagicoccus</taxon>
    </lineage>
</organism>
<dbReference type="Proteomes" id="UP000622317">
    <property type="component" value="Unassembled WGS sequence"/>
</dbReference>
<dbReference type="AlphaFoldDB" id="A0A927FAY5"/>
<evidence type="ECO:0000313" key="1">
    <source>
        <dbReference type="EMBL" id="MBD5781524.1"/>
    </source>
</evidence>